<evidence type="ECO:0000313" key="3">
    <source>
        <dbReference type="Proteomes" id="UP000184301"/>
    </source>
</evidence>
<dbReference type="STRING" id="1121950.SAMN02745243_01016"/>
<evidence type="ECO:0000313" key="2">
    <source>
        <dbReference type="EMBL" id="SHJ63511.1"/>
    </source>
</evidence>
<reference evidence="2 3" key="1">
    <citation type="submission" date="2016-11" db="EMBL/GenBank/DDBJ databases">
        <authorList>
            <person name="Jaros S."/>
            <person name="Januszkiewicz K."/>
            <person name="Wedrychowicz H."/>
        </authorList>
    </citation>
    <scope>NUCLEOTIDE SEQUENCE [LARGE SCALE GENOMIC DNA]</scope>
    <source>
        <strain evidence="2 3">DSM 15480</strain>
    </source>
</reference>
<protein>
    <submittedName>
        <fullName evidence="2">SipW-cognate class signal peptide</fullName>
    </submittedName>
</protein>
<feature type="signal peptide" evidence="1">
    <location>
        <begin position="1"/>
        <end position="24"/>
    </location>
</feature>
<dbReference type="EMBL" id="FQZY01000013">
    <property type="protein sequence ID" value="SHJ63511.1"/>
    <property type="molecule type" value="Genomic_DNA"/>
</dbReference>
<dbReference type="AlphaFoldDB" id="A0A1M6KX21"/>
<gene>
    <name evidence="2" type="ORF">SAMN02745243_01016</name>
</gene>
<dbReference type="NCBIfam" id="TIGR04088">
    <property type="entry name" value="cognate_SipW"/>
    <property type="match status" value="1"/>
</dbReference>
<name>A0A1M6KX21_9FIRM</name>
<keyword evidence="3" id="KW-1185">Reference proteome</keyword>
<sequence length="199" mass="21117">MKKKIFAAAVVACCMALLSYGTWAYFTASGTARNVITSGGIGIEIIEKTKDASGTELDFPKDGFENIMPGSKVSKIVSVKNTGEDEAWIRVKVDAALVGSDGNALPLNLNVQGVTVPVMTFTVENGWIPGADGYYYYSKPVSSGDKTAVFFREVGFALQMGNEYQNCTANLTITAQAVQTANNPAPGGDVTKVPGWPEN</sequence>
<dbReference type="RefSeq" id="WP_073106306.1">
    <property type="nucleotide sequence ID" value="NZ_FQZY01000013.1"/>
</dbReference>
<proteinExistence type="predicted"/>
<dbReference type="Proteomes" id="UP000184301">
    <property type="component" value="Unassembled WGS sequence"/>
</dbReference>
<dbReference type="OrthoDB" id="3183968at2"/>
<evidence type="ECO:0000256" key="1">
    <source>
        <dbReference type="SAM" id="SignalP"/>
    </source>
</evidence>
<accession>A0A1M6KX21</accession>
<keyword evidence="1" id="KW-0732">Signal</keyword>
<dbReference type="InterPro" id="IPR023833">
    <property type="entry name" value="Signal_pept_SipW-depend-type"/>
</dbReference>
<feature type="chain" id="PRO_5012974605" evidence="1">
    <location>
        <begin position="25"/>
        <end position="199"/>
    </location>
</feature>
<organism evidence="2 3">
    <name type="scientific">Hespellia stercorisuis DSM 15480</name>
    <dbReference type="NCBI Taxonomy" id="1121950"/>
    <lineage>
        <taxon>Bacteria</taxon>
        <taxon>Bacillati</taxon>
        <taxon>Bacillota</taxon>
        <taxon>Clostridia</taxon>
        <taxon>Lachnospirales</taxon>
        <taxon>Lachnospiraceae</taxon>
        <taxon>Hespellia</taxon>
    </lineage>
</organism>